<evidence type="ECO:0000256" key="3">
    <source>
        <dbReference type="ARBA" id="ARBA00012274"/>
    </source>
</evidence>
<evidence type="ECO:0000256" key="15">
    <source>
        <dbReference type="SAM" id="MobiDB-lite"/>
    </source>
</evidence>
<evidence type="ECO:0000256" key="12">
    <source>
        <dbReference type="ARBA" id="ARBA00025437"/>
    </source>
</evidence>
<evidence type="ECO:0000313" key="19">
    <source>
        <dbReference type="EMBL" id="QUJ76851.1"/>
    </source>
</evidence>
<sequence length="762" mass="83680">MTAFAAPIAEQIWDMKYRFKAPDGTPHDVTVEDTWRRIARDLAQAETDKDGWEETFYDALSDFKYLPAGRITAGAGTARRVTLFNCFVMGTVPDSMGGIFDMLKEAALTMQQGGGIGYDFSTIRPRGADVKGVSADASGPLSFMDVWDAMCRTIMSAGSRRGAMMATMRCDHPDVEDFITAKSDAARLRMFNMSVLVTDPFMEAVKADGPWDLVFDDQVYKTVKARDLWNQIMKATYDFAEPGVIFIDRINQANNLSYCETIAATNPCGEQPLPPYGACLLGSINLAKLVTDPFEEVAELNVDGLNELVATAVRMMDNVVDVSKFPLEAQAREAQAKRRIGLGVTGLADALLMLGLRYGSDEAARQTEDWLHAIARAAYLASVELAKEKGAFPLFDADQYLASGTMQMMDEDVRDAIRTHGIRNALLTSIAPTGTISLYAGNVSSGIEPVFAYAYTRKVLQKDGTRTEEEVVDYAVQMWRDKFGDRELPEYFVNAQTLAPLDHVKMQAAAQKWVDSSISKTINCPEDISFEAFKDVYMEAWDTGCKGCTTYRPNDVTGSVLSVSEDKKEAPEVVSHDGEEPQAPHGDVIYMSEPLDRPEELEGSTYKIKWPDSEHALYITVNDLIVGGKRRPFEVFINSKNMENFAWTVALTRMISAVFRRGGDVSFVVEELKAVFDPRGGAWMGGKYIPSILAAIGGVIEQHLIATGFIAGEGLGLKSDPQAKVVGLEKPRGKACSSCGQYDLRMVEGCMTCASCGHSKCG</sequence>
<dbReference type="GO" id="GO:0071897">
    <property type="term" value="P:DNA biosynthetic process"/>
    <property type="evidence" value="ECO:0007669"/>
    <property type="project" value="UniProtKB-KW"/>
</dbReference>
<evidence type="ECO:0000256" key="13">
    <source>
        <dbReference type="ARBA" id="ARBA00047754"/>
    </source>
</evidence>
<dbReference type="AlphaFoldDB" id="A0A975PMX2"/>
<evidence type="ECO:0000259" key="17">
    <source>
        <dbReference type="Pfam" id="PF02867"/>
    </source>
</evidence>
<dbReference type="PRINTS" id="PR01183">
    <property type="entry name" value="RIBORDTASEM1"/>
</dbReference>
<keyword evidence="5 14" id="KW-0846">Cobalamin</keyword>
<evidence type="ECO:0000259" key="18">
    <source>
        <dbReference type="Pfam" id="PF12637"/>
    </source>
</evidence>
<evidence type="ECO:0000256" key="8">
    <source>
        <dbReference type="ARBA" id="ARBA00023002"/>
    </source>
</evidence>
<feature type="region of interest" description="Disordered" evidence="15">
    <location>
        <begin position="565"/>
        <end position="588"/>
    </location>
</feature>
<dbReference type="Proteomes" id="UP000683291">
    <property type="component" value="Chromosome 1"/>
</dbReference>
<keyword evidence="20" id="KW-1185">Reference proteome</keyword>
<comment type="cofactor">
    <cofactor evidence="1 14">
        <name>adenosylcob(III)alamin</name>
        <dbReference type="ChEBI" id="CHEBI:18408"/>
    </cofactor>
</comment>
<keyword evidence="9" id="KW-0215">Deoxyribonucleotide synthesis</keyword>
<evidence type="ECO:0000256" key="7">
    <source>
        <dbReference type="ARBA" id="ARBA00022741"/>
    </source>
</evidence>
<dbReference type="InterPro" id="IPR013509">
    <property type="entry name" value="RNR_lsu_N"/>
</dbReference>
<dbReference type="NCBIfam" id="TIGR02504">
    <property type="entry name" value="NrdJ_Z"/>
    <property type="match status" value="1"/>
</dbReference>
<dbReference type="EC" id="1.17.4.1" evidence="3 14"/>
<keyword evidence="11 14" id="KW-0170">Cobalt</keyword>
<dbReference type="EMBL" id="CP073581">
    <property type="protein sequence ID" value="QUJ76851.1"/>
    <property type="molecule type" value="Genomic_DNA"/>
</dbReference>
<name>A0A975PMX2_9RHOB</name>
<protein>
    <recommendedName>
        <fullName evidence="4 14">Vitamin B12-dependent ribonucleotide reductase</fullName>
        <ecNumber evidence="3 14">1.17.4.1</ecNumber>
    </recommendedName>
</protein>
<evidence type="ECO:0000256" key="14">
    <source>
        <dbReference type="RuleBase" id="RU364064"/>
    </source>
</evidence>
<evidence type="ECO:0000256" key="1">
    <source>
        <dbReference type="ARBA" id="ARBA00001922"/>
    </source>
</evidence>
<evidence type="ECO:0000256" key="11">
    <source>
        <dbReference type="ARBA" id="ARBA00023285"/>
    </source>
</evidence>
<evidence type="ECO:0000256" key="6">
    <source>
        <dbReference type="ARBA" id="ARBA00022634"/>
    </source>
</evidence>
<dbReference type="Pfam" id="PF12637">
    <property type="entry name" value="TSCPD"/>
    <property type="match status" value="1"/>
</dbReference>
<evidence type="ECO:0000256" key="9">
    <source>
        <dbReference type="ARBA" id="ARBA00023116"/>
    </source>
</evidence>
<organism evidence="19 20">
    <name type="scientific">Sulfitobacter albidus</name>
    <dbReference type="NCBI Taxonomy" id="2829501"/>
    <lineage>
        <taxon>Bacteria</taxon>
        <taxon>Pseudomonadati</taxon>
        <taxon>Pseudomonadota</taxon>
        <taxon>Alphaproteobacteria</taxon>
        <taxon>Rhodobacterales</taxon>
        <taxon>Roseobacteraceae</taxon>
        <taxon>Sulfitobacter</taxon>
    </lineage>
</organism>
<dbReference type="GO" id="GO:0004748">
    <property type="term" value="F:ribonucleoside-diphosphate reductase activity, thioredoxin disulfide as acceptor"/>
    <property type="evidence" value="ECO:0007669"/>
    <property type="project" value="UniProtKB-EC"/>
</dbReference>
<evidence type="ECO:0000256" key="4">
    <source>
        <dbReference type="ARBA" id="ARBA00014409"/>
    </source>
</evidence>
<keyword evidence="10" id="KW-1015">Disulfide bond</keyword>
<dbReference type="GO" id="GO:0005524">
    <property type="term" value="F:ATP binding"/>
    <property type="evidence" value="ECO:0007669"/>
    <property type="project" value="InterPro"/>
</dbReference>
<feature type="domain" description="Ribonucleotide reductase large subunit N-terminal" evidence="16">
    <location>
        <begin position="8"/>
        <end position="80"/>
    </location>
</feature>
<keyword evidence="7 14" id="KW-0547">Nucleotide-binding</keyword>
<dbReference type="GO" id="GO:0031419">
    <property type="term" value="F:cobalamin binding"/>
    <property type="evidence" value="ECO:0007669"/>
    <property type="project" value="UniProtKB-KW"/>
</dbReference>
<proteinExistence type="inferred from homology"/>
<keyword evidence="6 14" id="KW-0237">DNA synthesis</keyword>
<comment type="function">
    <text evidence="12 14">Catalyzes the reduction of ribonucleotides to deoxyribonucleotides. May function to provide a pool of deoxyribonucleotide precursors for DNA repair during oxygen limitation and/or for immediate growth after restoration of oxygen.</text>
</comment>
<evidence type="ECO:0000256" key="5">
    <source>
        <dbReference type="ARBA" id="ARBA00022628"/>
    </source>
</evidence>
<dbReference type="Gene3D" id="3.20.70.20">
    <property type="match status" value="1"/>
</dbReference>
<feature type="compositionally biased region" description="Basic and acidic residues" evidence="15">
    <location>
        <begin position="565"/>
        <end position="579"/>
    </location>
</feature>
<dbReference type="GO" id="GO:0009263">
    <property type="term" value="P:deoxyribonucleotide biosynthetic process"/>
    <property type="evidence" value="ECO:0007669"/>
    <property type="project" value="UniProtKB-KW"/>
</dbReference>
<dbReference type="PANTHER" id="PTHR43371">
    <property type="entry name" value="VITAMIN B12-DEPENDENT RIBONUCLEOTIDE REDUCTASE"/>
    <property type="match status" value="1"/>
</dbReference>
<dbReference type="InterPro" id="IPR050862">
    <property type="entry name" value="RdRp_reductase_class-2"/>
</dbReference>
<dbReference type="Pfam" id="PF02867">
    <property type="entry name" value="Ribonuc_red_lgC"/>
    <property type="match status" value="1"/>
</dbReference>
<accession>A0A975PMX2</accession>
<comment type="catalytic activity">
    <reaction evidence="13 14">
        <text>a 2'-deoxyribonucleoside 5'-diphosphate + [thioredoxin]-disulfide + H2O = a ribonucleoside 5'-diphosphate + [thioredoxin]-dithiol</text>
        <dbReference type="Rhea" id="RHEA:23252"/>
        <dbReference type="Rhea" id="RHEA-COMP:10698"/>
        <dbReference type="Rhea" id="RHEA-COMP:10700"/>
        <dbReference type="ChEBI" id="CHEBI:15377"/>
        <dbReference type="ChEBI" id="CHEBI:29950"/>
        <dbReference type="ChEBI" id="CHEBI:50058"/>
        <dbReference type="ChEBI" id="CHEBI:57930"/>
        <dbReference type="ChEBI" id="CHEBI:73316"/>
        <dbReference type="EC" id="1.17.4.1"/>
    </reaction>
</comment>
<evidence type="ECO:0000259" key="16">
    <source>
        <dbReference type="Pfam" id="PF00317"/>
    </source>
</evidence>
<dbReference type="KEGG" id="sual:KDD17_01955"/>
<keyword evidence="8 14" id="KW-0560">Oxidoreductase</keyword>
<evidence type="ECO:0000313" key="20">
    <source>
        <dbReference type="Proteomes" id="UP000683291"/>
    </source>
</evidence>
<comment type="similarity">
    <text evidence="2 14">Belongs to the ribonucleoside diphosphate reductase class-2 family.</text>
</comment>
<dbReference type="InterPro" id="IPR000788">
    <property type="entry name" value="RNR_lg_C"/>
</dbReference>
<evidence type="ECO:0000256" key="10">
    <source>
        <dbReference type="ARBA" id="ARBA00023157"/>
    </source>
</evidence>
<dbReference type="CDD" id="cd02888">
    <property type="entry name" value="RNR_II_dimer"/>
    <property type="match status" value="1"/>
</dbReference>
<reference evidence="19" key="1">
    <citation type="submission" date="2021-04" db="EMBL/GenBank/DDBJ databases">
        <title>Complete genome sequence for Sulfitobacter sp. strain JK7-1.</title>
        <authorList>
            <person name="Park S.-J."/>
        </authorList>
    </citation>
    <scope>NUCLEOTIDE SEQUENCE</scope>
    <source>
        <strain evidence="19">JK7-1</strain>
    </source>
</reference>
<dbReference type="RefSeq" id="WP_212705048.1">
    <property type="nucleotide sequence ID" value="NZ_CP073581.1"/>
</dbReference>
<gene>
    <name evidence="19" type="ORF">KDD17_01955</name>
</gene>
<dbReference type="InterPro" id="IPR013344">
    <property type="entry name" value="RNR_NrdJ/NrdZ"/>
</dbReference>
<dbReference type="SUPFAM" id="SSF51998">
    <property type="entry name" value="PFL-like glycyl radical enzymes"/>
    <property type="match status" value="1"/>
</dbReference>
<dbReference type="InterPro" id="IPR024434">
    <property type="entry name" value="TSCPD_dom"/>
</dbReference>
<feature type="domain" description="TSCPD" evidence="18">
    <location>
        <begin position="597"/>
        <end position="704"/>
    </location>
</feature>
<evidence type="ECO:0000256" key="2">
    <source>
        <dbReference type="ARBA" id="ARBA00007405"/>
    </source>
</evidence>
<dbReference type="Pfam" id="PF00317">
    <property type="entry name" value="Ribonuc_red_lgN"/>
    <property type="match status" value="1"/>
</dbReference>
<dbReference type="PANTHER" id="PTHR43371:SF1">
    <property type="entry name" value="RIBONUCLEOSIDE-DIPHOSPHATE REDUCTASE"/>
    <property type="match status" value="1"/>
</dbReference>
<feature type="domain" description="Ribonucleotide reductase large subunit C-terminal" evidence="17">
    <location>
        <begin position="85"/>
        <end position="551"/>
    </location>
</feature>